<dbReference type="GO" id="GO:0042840">
    <property type="term" value="P:D-glucuronate catabolic process"/>
    <property type="evidence" value="ECO:0007669"/>
    <property type="project" value="TreeGrafter"/>
</dbReference>
<keyword evidence="2" id="KW-0808">Transferase</keyword>
<dbReference type="AlphaFoldDB" id="A0A5C4MYL0"/>
<evidence type="ECO:0000256" key="1">
    <source>
        <dbReference type="ARBA" id="ARBA00010688"/>
    </source>
</evidence>
<evidence type="ECO:0000313" key="6">
    <source>
        <dbReference type="Proteomes" id="UP000305887"/>
    </source>
</evidence>
<evidence type="ECO:0000259" key="4">
    <source>
        <dbReference type="Pfam" id="PF00294"/>
    </source>
</evidence>
<sequence length="306" mass="32749">MTEKPIRIACIGEAMVELSGLDPERGQLGFGVAGDTLNTAIYLKRILGEGAEISYLTALGTDAFSDRISTFMEAEGLDTSGVARLPGRLPGIYAISVDQHGERTFSYWRSESAARSMFDTGGIDPASLGNFDLVMLSGITLAILPPEQRIRLIAQCGLLRASGKAIAFDTNYRPRLWESEDAARTTFAAMWDATTIALPSRDDEDKLHPGEDVNAVFERLARKGVSEIALKDGPSGPHLWARGQAFPRGVYPPAPRVVDTTAAGDGFNAGYLAARLQGQAPDQAAQTAHALATRIIGHPGAIIPRD</sequence>
<dbReference type="GO" id="GO:0005829">
    <property type="term" value="C:cytosol"/>
    <property type="evidence" value="ECO:0007669"/>
    <property type="project" value="TreeGrafter"/>
</dbReference>
<comment type="similarity">
    <text evidence="1">Belongs to the carbohydrate kinase PfkB family.</text>
</comment>
<dbReference type="EMBL" id="VDFU01000005">
    <property type="protein sequence ID" value="TNC51226.1"/>
    <property type="molecule type" value="Genomic_DNA"/>
</dbReference>
<keyword evidence="3 5" id="KW-0418">Kinase</keyword>
<evidence type="ECO:0000256" key="3">
    <source>
        <dbReference type="ARBA" id="ARBA00022777"/>
    </source>
</evidence>
<dbReference type="InterPro" id="IPR029056">
    <property type="entry name" value="Ribokinase-like"/>
</dbReference>
<dbReference type="CDD" id="cd01166">
    <property type="entry name" value="KdgK"/>
    <property type="match status" value="1"/>
</dbReference>
<organism evidence="5 6">
    <name type="scientific">Rubellimicrobium rubrum</name>
    <dbReference type="NCBI Taxonomy" id="2585369"/>
    <lineage>
        <taxon>Bacteria</taxon>
        <taxon>Pseudomonadati</taxon>
        <taxon>Pseudomonadota</taxon>
        <taxon>Alphaproteobacteria</taxon>
        <taxon>Rhodobacterales</taxon>
        <taxon>Roseobacteraceae</taxon>
        <taxon>Rubellimicrobium</taxon>
    </lineage>
</organism>
<dbReference type="Proteomes" id="UP000305887">
    <property type="component" value="Unassembled WGS sequence"/>
</dbReference>
<dbReference type="SUPFAM" id="SSF53613">
    <property type="entry name" value="Ribokinase-like"/>
    <property type="match status" value="1"/>
</dbReference>
<dbReference type="InterPro" id="IPR011611">
    <property type="entry name" value="PfkB_dom"/>
</dbReference>
<comment type="caution">
    <text evidence="5">The sequence shown here is derived from an EMBL/GenBank/DDBJ whole genome shotgun (WGS) entry which is preliminary data.</text>
</comment>
<gene>
    <name evidence="5" type="ORF">FHG66_06705</name>
</gene>
<dbReference type="InterPro" id="IPR050306">
    <property type="entry name" value="PfkB_Carbo_kinase"/>
</dbReference>
<accession>A0A5C4MYL0</accession>
<dbReference type="Gene3D" id="3.40.1190.20">
    <property type="match status" value="1"/>
</dbReference>
<protein>
    <submittedName>
        <fullName evidence="5">Sugar kinase</fullName>
    </submittedName>
</protein>
<dbReference type="Pfam" id="PF00294">
    <property type="entry name" value="PfkB"/>
    <property type="match status" value="1"/>
</dbReference>
<dbReference type="OrthoDB" id="9776822at2"/>
<name>A0A5C4MYL0_9RHOB</name>
<dbReference type="PANTHER" id="PTHR43085">
    <property type="entry name" value="HEXOKINASE FAMILY MEMBER"/>
    <property type="match status" value="1"/>
</dbReference>
<reference evidence="5 6" key="1">
    <citation type="submission" date="2019-06" db="EMBL/GenBank/DDBJ databases">
        <title>YIM 131921 draft genome.</title>
        <authorList>
            <person name="Jiang L."/>
        </authorList>
    </citation>
    <scope>NUCLEOTIDE SEQUENCE [LARGE SCALE GENOMIC DNA]</scope>
    <source>
        <strain evidence="5 6">YIM 131921</strain>
    </source>
</reference>
<dbReference type="PROSITE" id="PS00584">
    <property type="entry name" value="PFKB_KINASES_2"/>
    <property type="match status" value="1"/>
</dbReference>
<proteinExistence type="inferred from homology"/>
<dbReference type="GO" id="GO:0008673">
    <property type="term" value="F:2-dehydro-3-deoxygluconokinase activity"/>
    <property type="evidence" value="ECO:0007669"/>
    <property type="project" value="TreeGrafter"/>
</dbReference>
<feature type="domain" description="Carbohydrate kinase PfkB" evidence="4">
    <location>
        <begin position="7"/>
        <end position="304"/>
    </location>
</feature>
<dbReference type="RefSeq" id="WP_139075968.1">
    <property type="nucleotide sequence ID" value="NZ_VDFU01000005.1"/>
</dbReference>
<dbReference type="GO" id="GO:0019698">
    <property type="term" value="P:D-galacturonate catabolic process"/>
    <property type="evidence" value="ECO:0007669"/>
    <property type="project" value="TreeGrafter"/>
</dbReference>
<keyword evidence="6" id="KW-1185">Reference proteome</keyword>
<evidence type="ECO:0000256" key="2">
    <source>
        <dbReference type="ARBA" id="ARBA00022679"/>
    </source>
</evidence>
<dbReference type="PANTHER" id="PTHR43085:SF15">
    <property type="entry name" value="2-DEHYDRO-3-DEOXYGLUCONOKINASE"/>
    <property type="match status" value="1"/>
</dbReference>
<evidence type="ECO:0000313" key="5">
    <source>
        <dbReference type="EMBL" id="TNC51226.1"/>
    </source>
</evidence>
<dbReference type="InterPro" id="IPR002173">
    <property type="entry name" value="Carboh/pur_kinase_PfkB_CS"/>
</dbReference>
<dbReference type="GO" id="GO:0006974">
    <property type="term" value="P:DNA damage response"/>
    <property type="evidence" value="ECO:0007669"/>
    <property type="project" value="TreeGrafter"/>
</dbReference>